<reference evidence="4" key="1">
    <citation type="journal article" date="2015" name="Genome Announc.">
        <title>Genome sequence of the AIDS-associated pathogen Penicillium marneffei (ATCC18224) and its near taxonomic relative Talaromyces stipitatus (ATCC10500).</title>
        <authorList>
            <person name="Nierman W.C."/>
            <person name="Fedorova-Abrams N.D."/>
            <person name="Andrianopoulos A."/>
        </authorList>
    </citation>
    <scope>NUCLEOTIDE SEQUENCE [LARGE SCALE GENOMIC DNA]</scope>
    <source>
        <strain evidence="4">ATCC 18224 / CBS 334.59 / QM 7333</strain>
    </source>
</reference>
<name>B6Q3D7_TALMQ</name>
<dbReference type="HOGENOM" id="CLU_882876_0_0_1"/>
<feature type="domain" description="DUF7626" evidence="2">
    <location>
        <begin position="143"/>
        <end position="197"/>
    </location>
</feature>
<dbReference type="AlphaFoldDB" id="B6Q3D7"/>
<gene>
    <name evidence="3" type="ORF">PMAA_019440</name>
</gene>
<sequence length="305" mass="34850">MAPKHPRKDRVLDLNKRVKITDDMIVRPLKEPRFMPPYFGHEPLNPDLYAGEWALPSAIIPTMDGLPYDIEKGADEDLGDGEDDDDEEEIERIFNAMLAKTDDKVVGKPTTTSAPQSPTDPDRIVVGPRPVEGKGKKLCGLEDMDEDDKLIYYLKLAKWSERAIHEKFAAENRIGYNQKTIGTRFARMRRFIMAETDQRLKDGTTVWLEAEEKLLPEAVVYATRQINKECLALRQRKWALVSNFIQKREPLALYSGEACREHYETLMSAGESDVATSSDPKVSKLRVERLNQTALLEHFKRSECL</sequence>
<protein>
    <recommendedName>
        <fullName evidence="2">DUF7626 domain-containing protein</fullName>
    </recommendedName>
</protein>
<dbReference type="Pfam" id="PF24625">
    <property type="entry name" value="DUF7626"/>
    <property type="match status" value="1"/>
</dbReference>
<dbReference type="OrthoDB" id="5321209at2759"/>
<dbReference type="Proteomes" id="UP000001294">
    <property type="component" value="Unassembled WGS sequence"/>
</dbReference>
<proteinExistence type="predicted"/>
<accession>B6Q3D7</accession>
<dbReference type="InterPro" id="IPR056043">
    <property type="entry name" value="DUF7626"/>
</dbReference>
<keyword evidence="4" id="KW-1185">Reference proteome</keyword>
<dbReference type="PhylomeDB" id="B6Q3D7"/>
<evidence type="ECO:0000256" key="1">
    <source>
        <dbReference type="SAM" id="MobiDB-lite"/>
    </source>
</evidence>
<dbReference type="VEuPathDB" id="FungiDB:PMAA_019440"/>
<organism evidence="3 4">
    <name type="scientific">Talaromyces marneffei (strain ATCC 18224 / CBS 334.59 / QM 7333)</name>
    <name type="common">Penicillium marneffei</name>
    <dbReference type="NCBI Taxonomy" id="441960"/>
    <lineage>
        <taxon>Eukaryota</taxon>
        <taxon>Fungi</taxon>
        <taxon>Dikarya</taxon>
        <taxon>Ascomycota</taxon>
        <taxon>Pezizomycotina</taxon>
        <taxon>Eurotiomycetes</taxon>
        <taxon>Eurotiomycetidae</taxon>
        <taxon>Eurotiales</taxon>
        <taxon>Trichocomaceae</taxon>
        <taxon>Talaromyces</taxon>
        <taxon>Talaromyces sect. Talaromyces</taxon>
    </lineage>
</organism>
<evidence type="ECO:0000259" key="2">
    <source>
        <dbReference type="Pfam" id="PF24625"/>
    </source>
</evidence>
<evidence type="ECO:0000313" key="4">
    <source>
        <dbReference type="Proteomes" id="UP000001294"/>
    </source>
</evidence>
<feature type="region of interest" description="Disordered" evidence="1">
    <location>
        <begin position="104"/>
        <end position="129"/>
    </location>
</feature>
<dbReference type="EMBL" id="DS995899">
    <property type="protein sequence ID" value="EEA27043.1"/>
    <property type="molecule type" value="Genomic_DNA"/>
</dbReference>
<feature type="compositionally biased region" description="Polar residues" evidence="1">
    <location>
        <begin position="109"/>
        <end position="119"/>
    </location>
</feature>
<evidence type="ECO:0000313" key="3">
    <source>
        <dbReference type="EMBL" id="EEA27043.1"/>
    </source>
</evidence>